<protein>
    <submittedName>
        <fullName evidence="2">Uncharacterized protein</fullName>
    </submittedName>
</protein>
<feature type="transmembrane region" description="Helical" evidence="1">
    <location>
        <begin position="110"/>
        <end position="127"/>
    </location>
</feature>
<gene>
    <name evidence="2" type="ORF">EV201_2676</name>
</gene>
<evidence type="ECO:0000313" key="2">
    <source>
        <dbReference type="EMBL" id="RZT93506.1"/>
    </source>
</evidence>
<dbReference type="Proteomes" id="UP000293562">
    <property type="component" value="Unassembled WGS sequence"/>
</dbReference>
<sequence length="168" mass="19797">MLKLKKYSATELYDEVNKLYGQKAYADMIQFEAAYLKLETQDSEKWRSLAEMFSRAYMILGQQDKNLNLSGQYKIALKSLACGIDDSEIQNWKLNLEEAFFVRYVKVNKYILYVILLAVLLVNLDLIPYHGAYMPTLTAIAVIWYVMNYVMNCRVKRLYLRLIRLIYT</sequence>
<evidence type="ECO:0000256" key="1">
    <source>
        <dbReference type="SAM" id="Phobius"/>
    </source>
</evidence>
<name>A0A4Q7V9Q8_9BACT</name>
<keyword evidence="1" id="KW-0812">Transmembrane</keyword>
<keyword evidence="3" id="KW-1185">Reference proteome</keyword>
<keyword evidence="1" id="KW-1133">Transmembrane helix</keyword>
<evidence type="ECO:0000313" key="3">
    <source>
        <dbReference type="Proteomes" id="UP000293562"/>
    </source>
</evidence>
<dbReference type="EMBL" id="SHKN01000002">
    <property type="protein sequence ID" value="RZT93506.1"/>
    <property type="molecule type" value="Genomic_DNA"/>
</dbReference>
<proteinExistence type="predicted"/>
<comment type="caution">
    <text evidence="2">The sequence shown here is derived from an EMBL/GenBank/DDBJ whole genome shotgun (WGS) entry which is preliminary data.</text>
</comment>
<dbReference type="AlphaFoldDB" id="A0A4Q7V9Q8"/>
<organism evidence="2 3">
    <name type="scientific">Ancylomarina subtilis</name>
    <dbReference type="NCBI Taxonomy" id="1639035"/>
    <lineage>
        <taxon>Bacteria</taxon>
        <taxon>Pseudomonadati</taxon>
        <taxon>Bacteroidota</taxon>
        <taxon>Bacteroidia</taxon>
        <taxon>Marinilabiliales</taxon>
        <taxon>Marinifilaceae</taxon>
        <taxon>Ancylomarina</taxon>
    </lineage>
</organism>
<dbReference type="RefSeq" id="WP_130308054.1">
    <property type="nucleotide sequence ID" value="NZ_SHKN01000002.1"/>
</dbReference>
<dbReference type="OrthoDB" id="1120766at2"/>
<keyword evidence="1" id="KW-0472">Membrane</keyword>
<reference evidence="2 3" key="1">
    <citation type="submission" date="2019-02" db="EMBL/GenBank/DDBJ databases">
        <title>Genomic Encyclopedia of Type Strains, Phase IV (KMG-IV): sequencing the most valuable type-strain genomes for metagenomic binning, comparative biology and taxonomic classification.</title>
        <authorList>
            <person name="Goeker M."/>
        </authorList>
    </citation>
    <scope>NUCLEOTIDE SEQUENCE [LARGE SCALE GENOMIC DNA]</scope>
    <source>
        <strain evidence="2 3">DSM 28825</strain>
    </source>
</reference>
<accession>A0A4Q7V9Q8</accession>
<feature type="transmembrane region" description="Helical" evidence="1">
    <location>
        <begin position="133"/>
        <end position="151"/>
    </location>
</feature>